<dbReference type="Gene3D" id="1.20.1070.10">
    <property type="entry name" value="Rhodopsin 7-helix transmembrane proteins"/>
    <property type="match status" value="1"/>
</dbReference>
<dbReference type="InterPro" id="IPR017452">
    <property type="entry name" value="GPCR_Rhodpsn_7TM"/>
</dbReference>
<dbReference type="SUPFAM" id="SSF81321">
    <property type="entry name" value="Family A G protein-coupled receptor-like"/>
    <property type="match status" value="1"/>
</dbReference>
<organism evidence="11 12">
    <name type="scientific">Porites evermanni</name>
    <dbReference type="NCBI Taxonomy" id="104178"/>
    <lineage>
        <taxon>Eukaryota</taxon>
        <taxon>Metazoa</taxon>
        <taxon>Cnidaria</taxon>
        <taxon>Anthozoa</taxon>
        <taxon>Hexacorallia</taxon>
        <taxon>Scleractinia</taxon>
        <taxon>Fungiina</taxon>
        <taxon>Poritidae</taxon>
        <taxon>Porites</taxon>
    </lineage>
</organism>
<dbReference type="PANTHER" id="PTHR45695:SF15">
    <property type="entry name" value="OPSIN RH2"/>
    <property type="match status" value="1"/>
</dbReference>
<proteinExistence type="inferred from homology"/>
<keyword evidence="4 8" id="KW-0297">G-protein coupled receptor</keyword>
<dbReference type="Pfam" id="PF00001">
    <property type="entry name" value="7tm_1"/>
    <property type="match status" value="1"/>
</dbReference>
<keyword evidence="5 9" id="KW-0472">Membrane</keyword>
<dbReference type="InterPro" id="IPR000276">
    <property type="entry name" value="GPCR_Rhodpsn"/>
</dbReference>
<keyword evidence="6 8" id="KW-0675">Receptor</keyword>
<evidence type="ECO:0000256" key="4">
    <source>
        <dbReference type="ARBA" id="ARBA00023040"/>
    </source>
</evidence>
<dbReference type="PRINTS" id="PR00237">
    <property type="entry name" value="GPCRRHODOPSN"/>
</dbReference>
<protein>
    <recommendedName>
        <fullName evidence="10">G-protein coupled receptors family 1 profile domain-containing protein</fullName>
    </recommendedName>
</protein>
<evidence type="ECO:0000256" key="1">
    <source>
        <dbReference type="ARBA" id="ARBA00004141"/>
    </source>
</evidence>
<dbReference type="PROSITE" id="PS00237">
    <property type="entry name" value="G_PROTEIN_RECEP_F1_1"/>
    <property type="match status" value="1"/>
</dbReference>
<dbReference type="PANTHER" id="PTHR45695">
    <property type="entry name" value="LEUCOKININ RECEPTOR-RELATED"/>
    <property type="match status" value="1"/>
</dbReference>
<feature type="transmembrane region" description="Helical" evidence="9">
    <location>
        <begin position="139"/>
        <end position="158"/>
    </location>
</feature>
<keyword evidence="2 8" id="KW-0812">Transmembrane</keyword>
<reference evidence="11 12" key="1">
    <citation type="submission" date="2022-05" db="EMBL/GenBank/DDBJ databases">
        <authorList>
            <consortium name="Genoscope - CEA"/>
            <person name="William W."/>
        </authorList>
    </citation>
    <scope>NUCLEOTIDE SEQUENCE [LARGE SCALE GENOMIC DNA]</scope>
</reference>
<evidence type="ECO:0000313" key="11">
    <source>
        <dbReference type="EMBL" id="CAH3163269.1"/>
    </source>
</evidence>
<gene>
    <name evidence="11" type="ORF">PEVE_00004550</name>
</gene>
<dbReference type="EMBL" id="CALNXI010001284">
    <property type="protein sequence ID" value="CAH3163269.1"/>
    <property type="molecule type" value="Genomic_DNA"/>
</dbReference>
<feature type="transmembrane region" description="Helical" evidence="9">
    <location>
        <begin position="90"/>
        <end position="118"/>
    </location>
</feature>
<keyword evidence="12" id="KW-1185">Reference proteome</keyword>
<sequence length="352" mass="39613">MVALDTNTSLCDDVPQEISERAVNAFLLVILILSVLGNSAVCIIVSRHYQLHTVTNAYFVNTAVVQFLFALFSIPPYLRAVSLSNGSLLSNQWICVFIGFFFEWFAALSNLALTLMTIERYYVVKHSGSKKISAKTTGTVIFIASLWALVFAVVWAVLEEKPAKDQCSTALNVSYALVCLPLLSYRGKETLRIFNINYVIICLLLPTALMVSLFLKMSRTLRTGTHSIRPLGVGNQRTIRFFAELKTARTIFFISVLHLCCWLPICVVSLYISVHRQPEPADLKITKAKVLIVCLAFASSCVNPLIYALRNPRLSIIFRQIKRRRKKRVHFHSNQEKLGGKTVKATNNFKSE</sequence>
<keyword evidence="3 9" id="KW-1133">Transmembrane helix</keyword>
<dbReference type="PROSITE" id="PS50262">
    <property type="entry name" value="G_PROTEIN_RECEP_F1_2"/>
    <property type="match status" value="1"/>
</dbReference>
<feature type="domain" description="G-protein coupled receptors family 1 profile" evidence="10">
    <location>
        <begin position="37"/>
        <end position="307"/>
    </location>
</feature>
<name>A0ABN8QF70_9CNID</name>
<comment type="subcellular location">
    <subcellularLocation>
        <location evidence="1">Membrane</location>
        <topology evidence="1">Multi-pass membrane protein</topology>
    </subcellularLocation>
</comment>
<feature type="non-terminal residue" evidence="11">
    <location>
        <position position="352"/>
    </location>
</feature>
<evidence type="ECO:0000256" key="6">
    <source>
        <dbReference type="ARBA" id="ARBA00023170"/>
    </source>
</evidence>
<feature type="transmembrane region" description="Helical" evidence="9">
    <location>
        <begin position="58"/>
        <end position="78"/>
    </location>
</feature>
<comment type="similarity">
    <text evidence="8">Belongs to the G-protein coupled receptor 1 family.</text>
</comment>
<evidence type="ECO:0000256" key="5">
    <source>
        <dbReference type="ARBA" id="ARBA00023136"/>
    </source>
</evidence>
<keyword evidence="7 8" id="KW-0807">Transducer</keyword>
<comment type="caution">
    <text evidence="11">The sequence shown here is derived from an EMBL/GenBank/DDBJ whole genome shotgun (WGS) entry which is preliminary data.</text>
</comment>
<accession>A0ABN8QF70</accession>
<dbReference type="Proteomes" id="UP001159427">
    <property type="component" value="Unassembled WGS sequence"/>
</dbReference>
<evidence type="ECO:0000256" key="7">
    <source>
        <dbReference type="ARBA" id="ARBA00023224"/>
    </source>
</evidence>
<dbReference type="CDD" id="cd00637">
    <property type="entry name" value="7tm_classA_rhodopsin-like"/>
    <property type="match status" value="1"/>
</dbReference>
<feature type="transmembrane region" description="Helical" evidence="9">
    <location>
        <begin position="250"/>
        <end position="274"/>
    </location>
</feature>
<evidence type="ECO:0000256" key="2">
    <source>
        <dbReference type="ARBA" id="ARBA00022692"/>
    </source>
</evidence>
<evidence type="ECO:0000256" key="3">
    <source>
        <dbReference type="ARBA" id="ARBA00022989"/>
    </source>
</evidence>
<evidence type="ECO:0000256" key="9">
    <source>
        <dbReference type="SAM" id="Phobius"/>
    </source>
</evidence>
<evidence type="ECO:0000313" key="12">
    <source>
        <dbReference type="Proteomes" id="UP001159427"/>
    </source>
</evidence>
<feature type="transmembrane region" description="Helical" evidence="9">
    <location>
        <begin position="25"/>
        <end position="46"/>
    </location>
</feature>
<evidence type="ECO:0000259" key="10">
    <source>
        <dbReference type="PROSITE" id="PS50262"/>
    </source>
</evidence>
<evidence type="ECO:0000256" key="8">
    <source>
        <dbReference type="RuleBase" id="RU000688"/>
    </source>
</evidence>
<feature type="transmembrane region" description="Helical" evidence="9">
    <location>
        <begin position="290"/>
        <end position="309"/>
    </location>
</feature>
<feature type="transmembrane region" description="Helical" evidence="9">
    <location>
        <begin position="196"/>
        <end position="215"/>
    </location>
</feature>